<dbReference type="Pfam" id="PF10607">
    <property type="entry name" value="CTLH"/>
    <property type="match status" value="2"/>
</dbReference>
<dbReference type="InterPro" id="IPR006594">
    <property type="entry name" value="LisH"/>
</dbReference>
<dbReference type="SMART" id="SM00757">
    <property type="entry name" value="CRA"/>
    <property type="match status" value="1"/>
</dbReference>
<dbReference type="PANTHER" id="PTHR12864">
    <property type="entry name" value="RAN BINDING PROTEIN 9-RELATED"/>
    <property type="match status" value="1"/>
</dbReference>
<dbReference type="InterPro" id="IPR013320">
    <property type="entry name" value="ConA-like_dom_sf"/>
</dbReference>
<feature type="compositionally biased region" description="Acidic residues" evidence="1">
    <location>
        <begin position="307"/>
        <end position="317"/>
    </location>
</feature>
<dbReference type="SMART" id="SM00668">
    <property type="entry name" value="CTLH"/>
    <property type="match status" value="1"/>
</dbReference>
<evidence type="ECO:0000256" key="1">
    <source>
        <dbReference type="SAM" id="MobiDB-lite"/>
    </source>
</evidence>
<dbReference type="InterPro" id="IPR050618">
    <property type="entry name" value="Ubq-SigPath_Reg"/>
</dbReference>
<organism evidence="4 5">
    <name type="scientific">Sistotremastrum suecicum HHB10207 ss-3</name>
    <dbReference type="NCBI Taxonomy" id="1314776"/>
    <lineage>
        <taxon>Eukaryota</taxon>
        <taxon>Fungi</taxon>
        <taxon>Dikarya</taxon>
        <taxon>Basidiomycota</taxon>
        <taxon>Agaricomycotina</taxon>
        <taxon>Agaricomycetes</taxon>
        <taxon>Sistotremastrales</taxon>
        <taxon>Sistotremastraceae</taxon>
        <taxon>Sistotremastrum</taxon>
    </lineage>
</organism>
<dbReference type="Pfam" id="PF00622">
    <property type="entry name" value="SPRY"/>
    <property type="match status" value="1"/>
</dbReference>
<dbReference type="Pfam" id="PF08513">
    <property type="entry name" value="LisH"/>
    <property type="match status" value="1"/>
</dbReference>
<dbReference type="PROSITE" id="PS50188">
    <property type="entry name" value="B302_SPRY"/>
    <property type="match status" value="1"/>
</dbReference>
<dbReference type="STRING" id="1314776.A0A166HLB4"/>
<feature type="compositionally biased region" description="Basic and acidic residues" evidence="1">
    <location>
        <begin position="256"/>
        <end position="270"/>
    </location>
</feature>
<dbReference type="InterPro" id="IPR024964">
    <property type="entry name" value="CTLH/CRA"/>
</dbReference>
<dbReference type="InterPro" id="IPR003877">
    <property type="entry name" value="SPRY_dom"/>
</dbReference>
<dbReference type="InterPro" id="IPR006595">
    <property type="entry name" value="CTLH_C"/>
</dbReference>
<accession>A0A166HLB4</accession>
<dbReference type="OrthoDB" id="25503at2759"/>
<dbReference type="InterPro" id="IPR043136">
    <property type="entry name" value="B30.2/SPRY_sf"/>
</dbReference>
<evidence type="ECO:0000259" key="2">
    <source>
        <dbReference type="PROSITE" id="PS50188"/>
    </source>
</evidence>
<feature type="region of interest" description="Disordered" evidence="1">
    <location>
        <begin position="254"/>
        <end position="320"/>
    </location>
</feature>
<evidence type="ECO:0000313" key="4">
    <source>
        <dbReference type="EMBL" id="KZT42837.1"/>
    </source>
</evidence>
<evidence type="ECO:0000313" key="5">
    <source>
        <dbReference type="Proteomes" id="UP000076798"/>
    </source>
</evidence>
<dbReference type="PROSITE" id="PS50896">
    <property type="entry name" value="LISH"/>
    <property type="match status" value="1"/>
</dbReference>
<dbReference type="InterPro" id="IPR013144">
    <property type="entry name" value="CRA_dom"/>
</dbReference>
<dbReference type="SUPFAM" id="SSF49899">
    <property type="entry name" value="Concanavalin A-like lectins/glucanases"/>
    <property type="match status" value="1"/>
</dbReference>
<dbReference type="PROSITE" id="PS50897">
    <property type="entry name" value="CTLH"/>
    <property type="match status" value="1"/>
</dbReference>
<protein>
    <submittedName>
        <fullName evidence="4">SPRY-domain-containing protein</fullName>
    </submittedName>
</protein>
<dbReference type="EMBL" id="KV428011">
    <property type="protein sequence ID" value="KZT42837.1"/>
    <property type="molecule type" value="Genomic_DNA"/>
</dbReference>
<keyword evidence="5" id="KW-1185">Reference proteome</keyword>
<dbReference type="Proteomes" id="UP000076798">
    <property type="component" value="Unassembled WGS sequence"/>
</dbReference>
<dbReference type="Gene3D" id="2.60.120.920">
    <property type="match status" value="1"/>
</dbReference>
<dbReference type="SMART" id="SM00449">
    <property type="entry name" value="SPRY"/>
    <property type="match status" value="1"/>
</dbReference>
<feature type="domain" description="B30.2/SPRY" evidence="2">
    <location>
        <begin position="1"/>
        <end position="171"/>
    </location>
</feature>
<sequence length="672" mass="71900">MKCTGLEGKESAAAARTNVSIPPACGIYYYEVLILDKGTKGSVHLPSSLNSPNSHVTLILSFRFRFRFRFSARDVRLTRLPGWESQSWGYHGDDGQVFTGGSELPFGKKFTTGDVIGCGIDFTTHRAFYTKGGVFINSVFNDVGAKAEIFPSVGLRSQGESIRANFGQEPFKFDINAYVQQERTRVWRAIQSTPIDVVDDHFQLPPGAKLPSLEPGSMATNKANEPPRKTLKRMNELIYAYLVHHGYSGTARAFRSHPESQLKLTKERGKITSAPTSMSNEEQSMDLDPAPQELGADPSHPHSGTAVEEEEEEEDKEDLAVISRQNIVRAVLSGDIDTAISETSSKYPEVLEVQDGIMLFKLKCRKFVEMILDVAEAYRKEVEVGAGTGTGVEGYRDGRNGKGVGSGESEAEVESVVLPTTASSSSAAAIGSAGSAFPPLSSPTSPMTSTSNGTGNGAGTGGVSGGVFDMDMEVDGDVQSSSHHATNGHGHSAPDSAFFASSSTLPPPSSSTPVPDPTTSIDPSLASSSRHPPPSHLSPQPQLESHPSAPTETSSYQSLFLLARAYGQSLSTTYKHDRRSSIQTSIKRASSLIAFVDPLRAEREEVGSLAGQGARNELAGELNRAILESMGLPTTPALEKMYCQSVAAVTVLGCYGVGAAAFADTRREFLED</sequence>
<dbReference type="InterPro" id="IPR001870">
    <property type="entry name" value="B30.2/SPRY"/>
</dbReference>
<feature type="region of interest" description="Disordered" evidence="1">
    <location>
        <begin position="430"/>
        <end position="552"/>
    </location>
</feature>
<feature type="compositionally biased region" description="Gly residues" evidence="1">
    <location>
        <begin position="454"/>
        <end position="465"/>
    </location>
</feature>
<feature type="compositionally biased region" description="Low complexity" evidence="1">
    <location>
        <begin position="430"/>
        <end position="453"/>
    </location>
</feature>
<feature type="domain" description="CTLH" evidence="3">
    <location>
        <begin position="320"/>
        <end position="378"/>
    </location>
</feature>
<feature type="region of interest" description="Disordered" evidence="1">
    <location>
        <begin position="393"/>
        <end position="415"/>
    </location>
</feature>
<name>A0A166HLB4_9AGAM</name>
<feature type="compositionally biased region" description="Low complexity" evidence="1">
    <location>
        <begin position="517"/>
        <end position="530"/>
    </location>
</feature>
<dbReference type="AlphaFoldDB" id="A0A166HLB4"/>
<evidence type="ECO:0000259" key="3">
    <source>
        <dbReference type="PROSITE" id="PS50897"/>
    </source>
</evidence>
<feature type="compositionally biased region" description="Polar residues" evidence="1">
    <location>
        <begin position="273"/>
        <end position="282"/>
    </location>
</feature>
<proteinExistence type="predicted"/>
<gene>
    <name evidence="4" type="ORF">SISSUDRAFT_850777</name>
</gene>
<reference evidence="4 5" key="1">
    <citation type="journal article" date="2016" name="Mol. Biol. Evol.">
        <title>Comparative Genomics of Early-Diverging Mushroom-Forming Fungi Provides Insights into the Origins of Lignocellulose Decay Capabilities.</title>
        <authorList>
            <person name="Nagy L.G."/>
            <person name="Riley R."/>
            <person name="Tritt A."/>
            <person name="Adam C."/>
            <person name="Daum C."/>
            <person name="Floudas D."/>
            <person name="Sun H."/>
            <person name="Yadav J.S."/>
            <person name="Pangilinan J."/>
            <person name="Larsson K.H."/>
            <person name="Matsuura K."/>
            <person name="Barry K."/>
            <person name="Labutti K."/>
            <person name="Kuo R."/>
            <person name="Ohm R.A."/>
            <person name="Bhattacharya S.S."/>
            <person name="Shirouzu T."/>
            <person name="Yoshinaga Y."/>
            <person name="Martin F.M."/>
            <person name="Grigoriev I.V."/>
            <person name="Hibbett D.S."/>
        </authorList>
    </citation>
    <scope>NUCLEOTIDE SEQUENCE [LARGE SCALE GENOMIC DNA]</scope>
    <source>
        <strain evidence="4 5">HHB10207 ss-3</strain>
    </source>
</reference>
<feature type="compositionally biased region" description="Polar residues" evidence="1">
    <location>
        <begin position="543"/>
        <end position="552"/>
    </location>
</feature>
<feature type="compositionally biased region" description="Pro residues" evidence="1">
    <location>
        <begin position="505"/>
        <end position="516"/>
    </location>
</feature>